<keyword evidence="1" id="KW-0472">Membrane</keyword>
<name>A0A951U9D1_9CYAN</name>
<evidence type="ECO:0000313" key="3">
    <source>
        <dbReference type="EMBL" id="MBW4543436.1"/>
    </source>
</evidence>
<dbReference type="CDD" id="cd02440">
    <property type="entry name" value="AdoMet_MTases"/>
    <property type="match status" value="1"/>
</dbReference>
<sequence>MTNTFEQEIKEGDRFQFGENWRRFLSVLNDERITEAENSLKQMLKVEDLQSKTFLDIGSGSGLFSLAARRLGATVHSFDYDPQSVACTQELKRRYFCEDCKWTIEQGSVLDVAYLKSLGRFDVVYSWGVLHHTGNMWQALENIILVVVNQGQLFIAIYNDQGGKSQRWLKVKKLYCSGFLGRTLVSAFFIPYFMLRDLAVDLLKRRNPISRYLEYQKSRGMSLTHDWYDWLGGYPFEVATPDEIFSFYHERGFVLENLLTDGGHGNNQFVFLKQ</sequence>
<comment type="caution">
    <text evidence="3">The sequence shown here is derived from an EMBL/GenBank/DDBJ whole genome shotgun (WGS) entry which is preliminary data.</text>
</comment>
<feature type="transmembrane region" description="Helical" evidence="1">
    <location>
        <begin position="174"/>
        <end position="195"/>
    </location>
</feature>
<dbReference type="GO" id="GO:0032259">
    <property type="term" value="P:methylation"/>
    <property type="evidence" value="ECO:0007669"/>
    <property type="project" value="UniProtKB-KW"/>
</dbReference>
<feature type="domain" description="Methyltransferase type 11" evidence="2">
    <location>
        <begin position="55"/>
        <end position="155"/>
    </location>
</feature>
<evidence type="ECO:0000259" key="2">
    <source>
        <dbReference type="Pfam" id="PF08241"/>
    </source>
</evidence>
<dbReference type="EMBL" id="JAHHIF010000003">
    <property type="protein sequence ID" value="MBW4543436.1"/>
    <property type="molecule type" value="Genomic_DNA"/>
</dbReference>
<evidence type="ECO:0000256" key="1">
    <source>
        <dbReference type="SAM" id="Phobius"/>
    </source>
</evidence>
<reference evidence="3" key="2">
    <citation type="journal article" date="2022" name="Microbiol. Resour. Announc.">
        <title>Metagenome Sequencing to Explore Phylogenomics of Terrestrial Cyanobacteria.</title>
        <authorList>
            <person name="Ward R.D."/>
            <person name="Stajich J.E."/>
            <person name="Johansen J.R."/>
            <person name="Huntemann M."/>
            <person name="Clum A."/>
            <person name="Foster B."/>
            <person name="Foster B."/>
            <person name="Roux S."/>
            <person name="Palaniappan K."/>
            <person name="Varghese N."/>
            <person name="Mukherjee S."/>
            <person name="Reddy T.B.K."/>
            <person name="Daum C."/>
            <person name="Copeland A."/>
            <person name="Chen I.A."/>
            <person name="Ivanova N.N."/>
            <person name="Kyrpides N.C."/>
            <person name="Shapiro N."/>
            <person name="Eloe-Fadrosh E.A."/>
            <person name="Pietrasiak N."/>
        </authorList>
    </citation>
    <scope>NUCLEOTIDE SEQUENCE</scope>
    <source>
        <strain evidence="3">CPER-KK1</strain>
    </source>
</reference>
<keyword evidence="3" id="KW-0489">Methyltransferase</keyword>
<organism evidence="3 4">
    <name type="scientific">Symplocastrum torsivum CPER-KK1</name>
    <dbReference type="NCBI Taxonomy" id="450513"/>
    <lineage>
        <taxon>Bacteria</taxon>
        <taxon>Bacillati</taxon>
        <taxon>Cyanobacteriota</taxon>
        <taxon>Cyanophyceae</taxon>
        <taxon>Oscillatoriophycideae</taxon>
        <taxon>Oscillatoriales</taxon>
        <taxon>Microcoleaceae</taxon>
        <taxon>Symplocastrum</taxon>
    </lineage>
</organism>
<dbReference type="InterPro" id="IPR013216">
    <property type="entry name" value="Methyltransf_11"/>
</dbReference>
<dbReference type="AlphaFoldDB" id="A0A951U9D1"/>
<gene>
    <name evidence="3" type="ORF">KME25_03150</name>
</gene>
<dbReference type="Pfam" id="PF08241">
    <property type="entry name" value="Methyltransf_11"/>
    <property type="match status" value="1"/>
</dbReference>
<evidence type="ECO:0000313" key="4">
    <source>
        <dbReference type="Proteomes" id="UP000753908"/>
    </source>
</evidence>
<dbReference type="InterPro" id="IPR029063">
    <property type="entry name" value="SAM-dependent_MTases_sf"/>
</dbReference>
<keyword evidence="1" id="KW-0812">Transmembrane</keyword>
<dbReference type="GO" id="GO:0008757">
    <property type="term" value="F:S-adenosylmethionine-dependent methyltransferase activity"/>
    <property type="evidence" value="ECO:0007669"/>
    <property type="project" value="InterPro"/>
</dbReference>
<reference evidence="3" key="1">
    <citation type="submission" date="2021-05" db="EMBL/GenBank/DDBJ databases">
        <authorList>
            <person name="Pietrasiak N."/>
            <person name="Ward R."/>
            <person name="Stajich J.E."/>
            <person name="Kurbessoian T."/>
        </authorList>
    </citation>
    <scope>NUCLEOTIDE SEQUENCE</scope>
    <source>
        <strain evidence="3">CPER-KK1</strain>
    </source>
</reference>
<dbReference type="Gene3D" id="3.40.50.150">
    <property type="entry name" value="Vaccinia Virus protein VP39"/>
    <property type="match status" value="1"/>
</dbReference>
<dbReference type="SUPFAM" id="SSF53335">
    <property type="entry name" value="S-adenosyl-L-methionine-dependent methyltransferases"/>
    <property type="match status" value="1"/>
</dbReference>
<proteinExistence type="predicted"/>
<dbReference type="Proteomes" id="UP000753908">
    <property type="component" value="Unassembled WGS sequence"/>
</dbReference>
<accession>A0A951U9D1</accession>
<protein>
    <submittedName>
        <fullName evidence="3">Class I SAM-dependent methyltransferase</fullName>
    </submittedName>
</protein>
<keyword evidence="3" id="KW-0808">Transferase</keyword>
<keyword evidence="1" id="KW-1133">Transmembrane helix</keyword>